<protein>
    <submittedName>
        <fullName evidence="1">Uncharacterized protein</fullName>
    </submittedName>
</protein>
<comment type="caution">
    <text evidence="1">The sequence shown here is derived from an EMBL/GenBank/DDBJ whole genome shotgun (WGS) entry which is preliminary data.</text>
</comment>
<keyword evidence="2" id="KW-1185">Reference proteome</keyword>
<proteinExistence type="predicted"/>
<reference evidence="1" key="1">
    <citation type="journal article" date="2020" name="Ecol. Evol.">
        <title>Genome structure and content of the rice root-knot nematode (Meloidogyne graminicola).</title>
        <authorList>
            <person name="Phan N.T."/>
            <person name="Danchin E.G.J."/>
            <person name="Klopp C."/>
            <person name="Perfus-Barbeoch L."/>
            <person name="Kozlowski D.K."/>
            <person name="Koutsovoulos G.D."/>
            <person name="Lopez-Roques C."/>
            <person name="Bouchez O."/>
            <person name="Zahm M."/>
            <person name="Besnard G."/>
            <person name="Bellafiore S."/>
        </authorList>
    </citation>
    <scope>NUCLEOTIDE SEQUENCE</scope>
    <source>
        <strain evidence="1">VN-18</strain>
    </source>
</reference>
<dbReference type="EMBL" id="JABEBT010000067">
    <property type="protein sequence ID" value="KAF7633949.1"/>
    <property type="molecule type" value="Genomic_DNA"/>
</dbReference>
<evidence type="ECO:0000313" key="1">
    <source>
        <dbReference type="EMBL" id="KAF7633949.1"/>
    </source>
</evidence>
<dbReference type="Proteomes" id="UP000605970">
    <property type="component" value="Unassembled WGS sequence"/>
</dbReference>
<sequence length="18" mass="2494">MKRRRLFFLMIILWNYRH</sequence>
<accession>A0A8S9ZKX8</accession>
<evidence type="ECO:0000313" key="2">
    <source>
        <dbReference type="Proteomes" id="UP000605970"/>
    </source>
</evidence>
<dbReference type="AlphaFoldDB" id="A0A8S9ZKX8"/>
<organism evidence="1 2">
    <name type="scientific">Meloidogyne graminicola</name>
    <dbReference type="NCBI Taxonomy" id="189291"/>
    <lineage>
        <taxon>Eukaryota</taxon>
        <taxon>Metazoa</taxon>
        <taxon>Ecdysozoa</taxon>
        <taxon>Nematoda</taxon>
        <taxon>Chromadorea</taxon>
        <taxon>Rhabditida</taxon>
        <taxon>Tylenchina</taxon>
        <taxon>Tylenchomorpha</taxon>
        <taxon>Tylenchoidea</taxon>
        <taxon>Meloidogynidae</taxon>
        <taxon>Meloidogyninae</taxon>
        <taxon>Meloidogyne</taxon>
    </lineage>
</organism>
<name>A0A8S9ZKX8_9BILA</name>
<gene>
    <name evidence="1" type="ORF">Mgra_00006687</name>
</gene>